<sequence>MKELELKYGCNPNQKPSKIYMKNGKDLPIQVLNGRPGYINFLDAFNGWQLVSELKKATELPAATSFKHVSPAGAAVGLPLDETLAKIYWVDDLGELSPLASAYARARGADRMSSFGDFISLSDVCDVDTAKLIKREVSDGVIAPGYEPEALEILKEKKKGNYNVIQIDPDYVPDPIEHKEVFGITFEQGRNELKIDNDFFSNIVTENKELTDQAKIDLAISMITLKYTQSNSVCFVKDGQAIGIGAGQQSRIHCTRLAGQKADNWWLRQSPQVMNLPFVDHIRRADRDNAIDLYIGEDYMDVLSDDAWPNIFKEKPEVFTREAKREWLDKLTGVALGSDAFFPFGDNIERAHKSGVTYIAQPGGSVRDDHVIDTCNKYNMVMSFTGIRLFHH</sequence>
<dbReference type="RefSeq" id="WP_144124582.1">
    <property type="nucleotide sequence ID" value="NZ_CABHNI010000032.1"/>
</dbReference>
<dbReference type="GO" id="GO:0004643">
    <property type="term" value="F:phosphoribosylaminoimidazolecarboxamide formyltransferase activity"/>
    <property type="evidence" value="ECO:0007669"/>
    <property type="project" value="InterPro"/>
</dbReference>
<dbReference type="InterPro" id="IPR024051">
    <property type="entry name" value="AICAR_Tfase_dup_dom_sf"/>
</dbReference>
<dbReference type="InterPro" id="IPR002695">
    <property type="entry name" value="PurH-like"/>
</dbReference>
<dbReference type="SMART" id="SM00798">
    <property type="entry name" value="AICARFT_IMPCHas"/>
    <property type="match status" value="1"/>
</dbReference>
<accession>A0A564TS54</accession>
<dbReference type="GO" id="GO:0006189">
    <property type="term" value="P:'de novo' IMP biosynthetic process"/>
    <property type="evidence" value="ECO:0007669"/>
    <property type="project" value="TreeGrafter"/>
</dbReference>
<dbReference type="AlphaFoldDB" id="A0A564TS54"/>
<dbReference type="InterPro" id="IPR024050">
    <property type="entry name" value="AICAR_Tfase_insert_dom_sf"/>
</dbReference>
<dbReference type="SUPFAM" id="SSF53927">
    <property type="entry name" value="Cytidine deaminase-like"/>
    <property type="match status" value="1"/>
</dbReference>
<dbReference type="InterPro" id="IPR016193">
    <property type="entry name" value="Cytidine_deaminase-like"/>
</dbReference>
<dbReference type="NCBIfam" id="NF005492">
    <property type="entry name" value="PRK07106.1"/>
    <property type="match status" value="1"/>
</dbReference>
<reference evidence="1 2" key="1">
    <citation type="submission" date="2019-07" db="EMBL/GenBank/DDBJ databases">
        <authorList>
            <person name="Hibberd C M."/>
            <person name="Gehrig L. J."/>
            <person name="Chang H.-W."/>
            <person name="Venkatesh S."/>
        </authorList>
    </citation>
    <scope>NUCLEOTIDE SEQUENCE [LARGE SCALE GENOMIC DNA]</scope>
    <source>
        <strain evidence="1">Dorea_formicigenerans_SSTS_Bg7063</strain>
    </source>
</reference>
<organism evidence="1 2">
    <name type="scientific">Dorea formicigenerans</name>
    <dbReference type="NCBI Taxonomy" id="39486"/>
    <lineage>
        <taxon>Bacteria</taxon>
        <taxon>Bacillati</taxon>
        <taxon>Bacillota</taxon>
        <taxon>Clostridia</taxon>
        <taxon>Lachnospirales</taxon>
        <taxon>Lachnospiraceae</taxon>
        <taxon>Dorea</taxon>
    </lineage>
</organism>
<dbReference type="Pfam" id="PF01808">
    <property type="entry name" value="AICARFT_IMPCHas"/>
    <property type="match status" value="1"/>
</dbReference>
<name>A0A564TS54_9FIRM</name>
<dbReference type="FunFam" id="3.40.140.20:FF:000003">
    <property type="entry name" value="Bifunctional purine biosynthesis protein"/>
    <property type="match status" value="1"/>
</dbReference>
<dbReference type="Proteomes" id="UP000358366">
    <property type="component" value="Unassembled WGS sequence"/>
</dbReference>
<dbReference type="Gene3D" id="1.10.287.440">
    <property type="match status" value="1"/>
</dbReference>
<evidence type="ECO:0000313" key="2">
    <source>
        <dbReference type="Proteomes" id="UP000358366"/>
    </source>
</evidence>
<gene>
    <name evidence="1" type="primary">purH</name>
    <name evidence="1" type="ORF">DFSSTS7063_01758</name>
</gene>
<protein>
    <submittedName>
        <fullName evidence="1">Bifunctional purine biosynthesis protein PurH</fullName>
    </submittedName>
</protein>
<dbReference type="GO" id="GO:0005829">
    <property type="term" value="C:cytosol"/>
    <property type="evidence" value="ECO:0007669"/>
    <property type="project" value="TreeGrafter"/>
</dbReference>
<dbReference type="PANTHER" id="PTHR11692">
    <property type="entry name" value="BIFUNCTIONAL PURINE BIOSYNTHESIS PROTEIN PURH"/>
    <property type="match status" value="1"/>
</dbReference>
<evidence type="ECO:0000313" key="1">
    <source>
        <dbReference type="EMBL" id="VUX10040.1"/>
    </source>
</evidence>
<dbReference type="GO" id="GO:0003937">
    <property type="term" value="F:IMP cyclohydrolase activity"/>
    <property type="evidence" value="ECO:0007669"/>
    <property type="project" value="InterPro"/>
</dbReference>
<dbReference type="EMBL" id="CABHNI010000032">
    <property type="protein sequence ID" value="VUX10040.1"/>
    <property type="molecule type" value="Genomic_DNA"/>
</dbReference>
<proteinExistence type="predicted"/>
<dbReference type="Gene3D" id="3.40.140.20">
    <property type="match status" value="2"/>
</dbReference>
<dbReference type="PANTHER" id="PTHR11692:SF0">
    <property type="entry name" value="BIFUNCTIONAL PURINE BIOSYNTHESIS PROTEIN ATIC"/>
    <property type="match status" value="1"/>
</dbReference>